<proteinExistence type="predicted"/>
<dbReference type="Proteomes" id="UP001054945">
    <property type="component" value="Unassembled WGS sequence"/>
</dbReference>
<accession>A0AAV4VQE6</accession>
<keyword evidence="2" id="KW-1185">Reference proteome</keyword>
<gene>
    <name evidence="1" type="ORF">CEXT_207431</name>
</gene>
<evidence type="ECO:0000313" key="1">
    <source>
        <dbReference type="EMBL" id="GIY72125.1"/>
    </source>
</evidence>
<organism evidence="1 2">
    <name type="scientific">Caerostris extrusa</name>
    <name type="common">Bark spider</name>
    <name type="synonym">Caerostris bankana</name>
    <dbReference type="NCBI Taxonomy" id="172846"/>
    <lineage>
        <taxon>Eukaryota</taxon>
        <taxon>Metazoa</taxon>
        <taxon>Ecdysozoa</taxon>
        <taxon>Arthropoda</taxon>
        <taxon>Chelicerata</taxon>
        <taxon>Arachnida</taxon>
        <taxon>Araneae</taxon>
        <taxon>Araneomorphae</taxon>
        <taxon>Entelegynae</taxon>
        <taxon>Araneoidea</taxon>
        <taxon>Araneidae</taxon>
        <taxon>Caerostris</taxon>
    </lineage>
</organism>
<reference evidence="1 2" key="1">
    <citation type="submission" date="2021-06" db="EMBL/GenBank/DDBJ databases">
        <title>Caerostris extrusa draft genome.</title>
        <authorList>
            <person name="Kono N."/>
            <person name="Arakawa K."/>
        </authorList>
    </citation>
    <scope>NUCLEOTIDE SEQUENCE [LARGE SCALE GENOMIC DNA]</scope>
</reference>
<dbReference type="EMBL" id="BPLR01014898">
    <property type="protein sequence ID" value="GIY72125.1"/>
    <property type="molecule type" value="Genomic_DNA"/>
</dbReference>
<sequence>MEEEGVNTCQQMNRFTCSRKSAVQKVQVSPCNDNQQNQHASLSNKTMEKKYEEYPVRVVQAPHGDVKFHQEFKRGILGALNSTLRGMRP</sequence>
<comment type="caution">
    <text evidence="1">The sequence shown here is derived from an EMBL/GenBank/DDBJ whole genome shotgun (WGS) entry which is preliminary data.</text>
</comment>
<name>A0AAV4VQE6_CAEEX</name>
<evidence type="ECO:0000313" key="2">
    <source>
        <dbReference type="Proteomes" id="UP001054945"/>
    </source>
</evidence>
<dbReference type="AlphaFoldDB" id="A0AAV4VQE6"/>
<protein>
    <submittedName>
        <fullName evidence="1">Uncharacterized protein</fullName>
    </submittedName>
</protein>